<organism evidence="2 3">
    <name type="scientific">Ceratosolen solmsi marchali</name>
    <dbReference type="NCBI Taxonomy" id="326594"/>
    <lineage>
        <taxon>Eukaryota</taxon>
        <taxon>Metazoa</taxon>
        <taxon>Ecdysozoa</taxon>
        <taxon>Arthropoda</taxon>
        <taxon>Hexapoda</taxon>
        <taxon>Insecta</taxon>
        <taxon>Pterygota</taxon>
        <taxon>Neoptera</taxon>
        <taxon>Endopterygota</taxon>
        <taxon>Hymenoptera</taxon>
        <taxon>Apocrita</taxon>
        <taxon>Proctotrupomorpha</taxon>
        <taxon>Chalcidoidea</taxon>
        <taxon>Agaonidae</taxon>
        <taxon>Agaoninae</taxon>
        <taxon>Ceratosolen</taxon>
    </lineage>
</organism>
<accession>A0AAJ6YPE7</accession>
<dbReference type="AlphaFoldDB" id="A0AAJ6YPE7"/>
<reference evidence="3" key="1">
    <citation type="submission" date="2025-08" db="UniProtKB">
        <authorList>
            <consortium name="RefSeq"/>
        </authorList>
    </citation>
    <scope>IDENTIFICATION</scope>
</reference>
<feature type="signal peptide" evidence="1">
    <location>
        <begin position="1"/>
        <end position="26"/>
    </location>
</feature>
<protein>
    <submittedName>
        <fullName evidence="3">Uncharacterized protein LOC105365322</fullName>
    </submittedName>
</protein>
<keyword evidence="1" id="KW-0732">Signal</keyword>
<evidence type="ECO:0000256" key="1">
    <source>
        <dbReference type="SAM" id="SignalP"/>
    </source>
</evidence>
<dbReference type="KEGG" id="csol:105365322"/>
<feature type="chain" id="PRO_5042539649" evidence="1">
    <location>
        <begin position="27"/>
        <end position="111"/>
    </location>
</feature>
<proteinExistence type="predicted"/>
<keyword evidence="2" id="KW-1185">Reference proteome</keyword>
<dbReference type="GeneID" id="105365322"/>
<evidence type="ECO:0000313" key="3">
    <source>
        <dbReference type="RefSeq" id="XP_011501760.1"/>
    </source>
</evidence>
<evidence type="ECO:0000313" key="2">
    <source>
        <dbReference type="Proteomes" id="UP000695007"/>
    </source>
</evidence>
<dbReference type="Proteomes" id="UP000695007">
    <property type="component" value="Unplaced"/>
</dbReference>
<dbReference type="RefSeq" id="XP_011501760.1">
    <property type="nucleotide sequence ID" value="XM_011503458.1"/>
</dbReference>
<name>A0AAJ6YPE7_9HYME</name>
<sequence>MLSFGYSKILLPLVLVILLGSSNVKSQSIVSLLSSILESLESIENILEQYHPQTITHVSPNWLDRSSLNQIIKITEAKNGFNGKDLNYGIKLENGKYMVDKSNKKKIQSKF</sequence>
<gene>
    <name evidence="3" type="primary">LOC105365322</name>
</gene>